<proteinExistence type="predicted"/>
<reference evidence="1" key="1">
    <citation type="submission" date="2019-07" db="EMBL/GenBank/DDBJ databases">
        <title>Phylogenomic Reclassification of ATCC Bacillus Strains and Various Taxa within the Genus Bacillus.</title>
        <authorList>
            <person name="Riojas M.A."/>
            <person name="Frank A.M."/>
            <person name="Fenn S.L."/>
            <person name="King S."/>
            <person name="Brower S."/>
            <person name="Hazbon M.H."/>
        </authorList>
    </citation>
    <scope>NUCLEOTIDE SEQUENCE</scope>
    <source>
        <strain evidence="1">ATCC 27142</strain>
    </source>
</reference>
<organism evidence="1 2">
    <name type="scientific">Bacillus pumilus</name>
    <name type="common">Bacillus mesentericus</name>
    <dbReference type="NCBI Taxonomy" id="1408"/>
    <lineage>
        <taxon>Bacteria</taxon>
        <taxon>Bacillati</taxon>
        <taxon>Bacillota</taxon>
        <taxon>Bacilli</taxon>
        <taxon>Bacillales</taxon>
        <taxon>Bacillaceae</taxon>
        <taxon>Bacillus</taxon>
    </lineage>
</organism>
<name>A0AAE3WLE6_BACPU</name>
<evidence type="ECO:0000313" key="2">
    <source>
        <dbReference type="Proteomes" id="UP001182042"/>
    </source>
</evidence>
<gene>
    <name evidence="1" type="ORF">FO508_10435</name>
</gene>
<protein>
    <submittedName>
        <fullName evidence="1">Uncharacterized protein</fullName>
    </submittedName>
</protein>
<dbReference type="EMBL" id="VKQA01000002">
    <property type="protein sequence ID" value="MDR4250758.1"/>
    <property type="molecule type" value="Genomic_DNA"/>
</dbReference>
<dbReference type="RefSeq" id="WP_309415877.1">
    <property type="nucleotide sequence ID" value="NZ_CP187658.1"/>
</dbReference>
<comment type="caution">
    <text evidence="1">The sequence shown here is derived from an EMBL/GenBank/DDBJ whole genome shotgun (WGS) entry which is preliminary data.</text>
</comment>
<dbReference type="AlphaFoldDB" id="A0AAE3WLE6"/>
<sequence length="86" mass="9433">MREVKTEAQTLDLSKKVTVEVSLAELIVISASLYECAQDDVEEAIATCGPYNRVAGLIAGNIPRTHVLMDNADGILRNYLPLKEDE</sequence>
<accession>A0AAE3WLE6</accession>
<evidence type="ECO:0000313" key="1">
    <source>
        <dbReference type="EMBL" id="MDR4250758.1"/>
    </source>
</evidence>
<dbReference type="Proteomes" id="UP001182042">
    <property type="component" value="Unassembled WGS sequence"/>
</dbReference>